<dbReference type="EMBL" id="JAGINW010000001">
    <property type="protein sequence ID" value="MBP2328425.1"/>
    <property type="molecule type" value="Genomic_DNA"/>
</dbReference>
<sequence length="275" mass="30920">MRYELADFLRRRREALSPAMAGLRGGTRRRTPGLRRDEVARMANMSTNYYERLEQGRGPQPSTAILAGLAKALRLDSKESAYLYELAGHVAPAVRKPDDFIDPKLLSVMRTLAATSPAFVADELATVMAQNELHVSLFGRFAGLPGWEGNMFWSWFVSGRWRSIMDSPERQEAIGRSYVAYLRIIVAQRNYDADAVALVTDLRAKSAEFSLLWEEHQVSASYSSTVSVLDERVGRLDFDFAVMVSSQSRQRLHTLHAVSGTPTQQRLARLIELLP</sequence>
<reference evidence="2 3" key="1">
    <citation type="submission" date="2021-03" db="EMBL/GenBank/DDBJ databases">
        <title>Sequencing the genomes of 1000 actinobacteria strains.</title>
        <authorList>
            <person name="Klenk H.-P."/>
        </authorList>
    </citation>
    <scope>NUCLEOTIDE SEQUENCE [LARGE SCALE GENOMIC DNA]</scope>
    <source>
        <strain evidence="2 3">DSM 46670</strain>
    </source>
</reference>
<proteinExistence type="predicted"/>
<name>A0ABS4TVJ2_9PSEU</name>
<dbReference type="PROSITE" id="PS50943">
    <property type="entry name" value="HTH_CROC1"/>
    <property type="match status" value="1"/>
</dbReference>
<dbReference type="Pfam" id="PF13560">
    <property type="entry name" value="HTH_31"/>
    <property type="match status" value="1"/>
</dbReference>
<dbReference type="Pfam" id="PF17765">
    <property type="entry name" value="MLTR_LBD"/>
    <property type="match status" value="1"/>
</dbReference>
<keyword evidence="3" id="KW-1185">Reference proteome</keyword>
<dbReference type="InterPro" id="IPR010982">
    <property type="entry name" value="Lambda_DNA-bd_dom_sf"/>
</dbReference>
<gene>
    <name evidence="2" type="ORF">JOF56_008810</name>
</gene>
<dbReference type="Gene3D" id="1.10.260.40">
    <property type="entry name" value="lambda repressor-like DNA-binding domains"/>
    <property type="match status" value="1"/>
</dbReference>
<dbReference type="InterPro" id="IPR001387">
    <property type="entry name" value="Cro/C1-type_HTH"/>
</dbReference>
<protein>
    <submittedName>
        <fullName evidence="2">Transcriptional regulator with XRE-family HTH domain</fullName>
    </submittedName>
</protein>
<dbReference type="SMART" id="SM00530">
    <property type="entry name" value="HTH_XRE"/>
    <property type="match status" value="1"/>
</dbReference>
<dbReference type="Gene3D" id="3.30.450.180">
    <property type="match status" value="1"/>
</dbReference>
<dbReference type="RefSeq" id="WP_209645420.1">
    <property type="nucleotide sequence ID" value="NZ_JAGINW010000001.1"/>
</dbReference>
<dbReference type="SUPFAM" id="SSF47413">
    <property type="entry name" value="lambda repressor-like DNA-binding domains"/>
    <property type="match status" value="1"/>
</dbReference>
<accession>A0ABS4TVJ2</accession>
<feature type="domain" description="HTH cro/C1-type" evidence="1">
    <location>
        <begin position="33"/>
        <end position="80"/>
    </location>
</feature>
<dbReference type="PANTHER" id="PTHR35010:SF2">
    <property type="entry name" value="BLL4672 PROTEIN"/>
    <property type="match status" value="1"/>
</dbReference>
<dbReference type="InterPro" id="IPR041413">
    <property type="entry name" value="MLTR_LBD"/>
</dbReference>
<evidence type="ECO:0000313" key="2">
    <source>
        <dbReference type="EMBL" id="MBP2328425.1"/>
    </source>
</evidence>
<organism evidence="2 3">
    <name type="scientific">Kibdelosporangium banguiense</name>
    <dbReference type="NCBI Taxonomy" id="1365924"/>
    <lineage>
        <taxon>Bacteria</taxon>
        <taxon>Bacillati</taxon>
        <taxon>Actinomycetota</taxon>
        <taxon>Actinomycetes</taxon>
        <taxon>Pseudonocardiales</taxon>
        <taxon>Pseudonocardiaceae</taxon>
        <taxon>Kibdelosporangium</taxon>
    </lineage>
</organism>
<comment type="caution">
    <text evidence="2">The sequence shown here is derived from an EMBL/GenBank/DDBJ whole genome shotgun (WGS) entry which is preliminary data.</text>
</comment>
<dbReference type="Proteomes" id="UP001519332">
    <property type="component" value="Unassembled WGS sequence"/>
</dbReference>
<evidence type="ECO:0000259" key="1">
    <source>
        <dbReference type="PROSITE" id="PS50943"/>
    </source>
</evidence>
<evidence type="ECO:0000313" key="3">
    <source>
        <dbReference type="Proteomes" id="UP001519332"/>
    </source>
</evidence>
<dbReference type="PANTHER" id="PTHR35010">
    <property type="entry name" value="BLL4672 PROTEIN-RELATED"/>
    <property type="match status" value="1"/>
</dbReference>
<dbReference type="CDD" id="cd00093">
    <property type="entry name" value="HTH_XRE"/>
    <property type="match status" value="1"/>
</dbReference>